<name>A0A0D2BKN4_9EURO</name>
<dbReference type="AlphaFoldDB" id="A0A0D2BKN4"/>
<keyword evidence="1" id="KW-0175">Coiled coil</keyword>
<dbReference type="VEuPathDB" id="FungiDB:PV08_00065"/>
<dbReference type="HOGENOM" id="CLU_068706_0_0_1"/>
<dbReference type="OrthoDB" id="2133190at2759"/>
<evidence type="ECO:0000313" key="5">
    <source>
        <dbReference type="Proteomes" id="UP000053328"/>
    </source>
</evidence>
<dbReference type="Gene3D" id="4.10.280.10">
    <property type="entry name" value="Helix-loop-helix DNA-binding domain"/>
    <property type="match status" value="1"/>
</dbReference>
<evidence type="ECO:0000259" key="3">
    <source>
        <dbReference type="Pfam" id="PF00010"/>
    </source>
</evidence>
<feature type="region of interest" description="Disordered" evidence="2">
    <location>
        <begin position="120"/>
        <end position="298"/>
    </location>
</feature>
<dbReference type="STRING" id="91928.A0A0D2BKN4"/>
<evidence type="ECO:0000313" key="4">
    <source>
        <dbReference type="EMBL" id="KIW19493.1"/>
    </source>
</evidence>
<dbReference type="InterPro" id="IPR011598">
    <property type="entry name" value="bHLH_dom"/>
</dbReference>
<accession>A0A0D2BKN4</accession>
<dbReference type="InterPro" id="IPR036638">
    <property type="entry name" value="HLH_DNA-bd_sf"/>
</dbReference>
<dbReference type="RefSeq" id="XP_016239709.1">
    <property type="nucleotide sequence ID" value="XM_016374433.1"/>
</dbReference>
<dbReference type="GO" id="GO:0046983">
    <property type="term" value="F:protein dimerization activity"/>
    <property type="evidence" value="ECO:0007669"/>
    <property type="project" value="InterPro"/>
</dbReference>
<feature type="compositionally biased region" description="Acidic residues" evidence="2">
    <location>
        <begin position="279"/>
        <end position="293"/>
    </location>
</feature>
<dbReference type="Proteomes" id="UP000053328">
    <property type="component" value="Unassembled WGS sequence"/>
</dbReference>
<dbReference type="GeneID" id="27327148"/>
<proteinExistence type="predicted"/>
<gene>
    <name evidence="4" type="ORF">PV08_00065</name>
</gene>
<organism evidence="4 5">
    <name type="scientific">Exophiala spinifera</name>
    <dbReference type="NCBI Taxonomy" id="91928"/>
    <lineage>
        <taxon>Eukaryota</taxon>
        <taxon>Fungi</taxon>
        <taxon>Dikarya</taxon>
        <taxon>Ascomycota</taxon>
        <taxon>Pezizomycotina</taxon>
        <taxon>Eurotiomycetes</taxon>
        <taxon>Chaetothyriomycetidae</taxon>
        <taxon>Chaetothyriales</taxon>
        <taxon>Herpotrichiellaceae</taxon>
        <taxon>Exophiala</taxon>
    </lineage>
</organism>
<dbReference type="SUPFAM" id="SSF47459">
    <property type="entry name" value="HLH, helix-loop-helix DNA-binding domain"/>
    <property type="match status" value="1"/>
</dbReference>
<feature type="compositionally biased region" description="Low complexity" evidence="2">
    <location>
        <begin position="121"/>
        <end position="135"/>
    </location>
</feature>
<feature type="coiled-coil region" evidence="1">
    <location>
        <begin position="382"/>
        <end position="416"/>
    </location>
</feature>
<dbReference type="InterPro" id="IPR052099">
    <property type="entry name" value="Regulatory_TF_Diverse"/>
</dbReference>
<keyword evidence="5" id="KW-1185">Reference proteome</keyword>
<reference evidence="4 5" key="1">
    <citation type="submission" date="2015-01" db="EMBL/GenBank/DDBJ databases">
        <title>The Genome Sequence of Exophiala spinifera CBS89968.</title>
        <authorList>
            <consortium name="The Broad Institute Genomics Platform"/>
            <person name="Cuomo C."/>
            <person name="de Hoog S."/>
            <person name="Gorbushina A."/>
            <person name="Stielow B."/>
            <person name="Teixiera M."/>
            <person name="Abouelleil A."/>
            <person name="Chapman S.B."/>
            <person name="Priest M."/>
            <person name="Young S.K."/>
            <person name="Wortman J."/>
            <person name="Nusbaum C."/>
            <person name="Birren B."/>
        </authorList>
    </citation>
    <scope>NUCLEOTIDE SEQUENCE [LARGE SCALE GENOMIC DNA]</scope>
    <source>
        <strain evidence="4 5">CBS 89968</strain>
    </source>
</reference>
<dbReference type="Pfam" id="PF00010">
    <property type="entry name" value="HLH"/>
    <property type="match status" value="1"/>
</dbReference>
<protein>
    <recommendedName>
        <fullName evidence="3">BHLH domain-containing protein</fullName>
    </recommendedName>
</protein>
<dbReference type="PANTHER" id="PTHR47336">
    <property type="entry name" value="TRANSCRIPTION FACTOR HMS1-RELATED"/>
    <property type="match status" value="1"/>
</dbReference>
<sequence length="430" mass="48674">MAAHRDQATAAYQDPILNNNQQRSYGDDVFFFQPDINNHNHNHSNSNNDNTYPDMTYFDAWPAQGHQGQNYQYNNCNYDYDYWTKSPFVNTTYSDSFENAAVAAGPVSFIVPSQTQIFATSSLPSPSSPSQQQQQRYSTDTEMTFEQEQGHEHGQGQHPRQSLKRIAPGGRRRSGPKPRSAVRPTASSSSSSSATFPGVGTREGSSGPAQDVPAIPTSQGGGLGPPGTRSRTRNANVMLTEQQEQQQQKQDKSPLVLSSAENRSENKKRSQSDSSKEDRDEDEDEDENEEEDMASLKAKYNHSIIERRYRDNLNGKINQLHRTLQATEASSPLFMREQQQQQRFDFDGASALALLPPAPTSEHLGRKRVRKCDIMTRALEYVHRSETESRHMRDEIQRLQDQVRGLERLIKCEDCTLLQNVRRMVLEKPC</sequence>
<feature type="compositionally biased region" description="Basic and acidic residues" evidence="2">
    <location>
        <begin position="262"/>
        <end position="278"/>
    </location>
</feature>
<evidence type="ECO:0000256" key="2">
    <source>
        <dbReference type="SAM" id="MobiDB-lite"/>
    </source>
</evidence>
<dbReference type="EMBL" id="KN847492">
    <property type="protein sequence ID" value="KIW19493.1"/>
    <property type="molecule type" value="Genomic_DNA"/>
</dbReference>
<feature type="domain" description="BHLH" evidence="3">
    <location>
        <begin position="300"/>
        <end position="382"/>
    </location>
</feature>
<dbReference type="PANTHER" id="PTHR47336:SF2">
    <property type="entry name" value="TRANSCRIPTION FACTOR HMS1-RELATED"/>
    <property type="match status" value="1"/>
</dbReference>
<evidence type="ECO:0000256" key="1">
    <source>
        <dbReference type="SAM" id="Coils"/>
    </source>
</evidence>